<feature type="compositionally biased region" description="Pro residues" evidence="3">
    <location>
        <begin position="379"/>
        <end position="390"/>
    </location>
</feature>
<dbReference type="GO" id="GO:0005634">
    <property type="term" value="C:nucleus"/>
    <property type="evidence" value="ECO:0007669"/>
    <property type="project" value="TreeGrafter"/>
</dbReference>
<keyword evidence="7" id="KW-1185">Reference proteome</keyword>
<dbReference type="InterPro" id="IPR050935">
    <property type="entry name" value="Bromo_chromatin_reader"/>
</dbReference>
<dbReference type="InterPro" id="IPR001487">
    <property type="entry name" value="Bromodomain"/>
</dbReference>
<gene>
    <name evidence="6" type="ORF">CU098_003785</name>
</gene>
<dbReference type="InterPro" id="IPR018359">
    <property type="entry name" value="Bromodomain_CS"/>
</dbReference>
<dbReference type="OrthoDB" id="2363417at2759"/>
<feature type="compositionally biased region" description="Polar residues" evidence="3">
    <location>
        <begin position="278"/>
        <end position="287"/>
    </location>
</feature>
<dbReference type="GO" id="GO:0006355">
    <property type="term" value="P:regulation of DNA-templated transcription"/>
    <property type="evidence" value="ECO:0007669"/>
    <property type="project" value="TreeGrafter"/>
</dbReference>
<comment type="caution">
    <text evidence="6">The sequence shown here is derived from an EMBL/GenBank/DDBJ whole genome shotgun (WGS) entry which is preliminary data.</text>
</comment>
<organism evidence="6 7">
    <name type="scientific">Rhizopus stolonifer</name>
    <name type="common">Rhizopus nigricans</name>
    <dbReference type="NCBI Taxonomy" id="4846"/>
    <lineage>
        <taxon>Eukaryota</taxon>
        <taxon>Fungi</taxon>
        <taxon>Fungi incertae sedis</taxon>
        <taxon>Mucoromycota</taxon>
        <taxon>Mucoromycotina</taxon>
        <taxon>Mucoromycetes</taxon>
        <taxon>Mucorales</taxon>
        <taxon>Mucorineae</taxon>
        <taxon>Rhizopodaceae</taxon>
        <taxon>Rhizopus</taxon>
    </lineage>
</organism>
<evidence type="ECO:0000313" key="7">
    <source>
        <dbReference type="Proteomes" id="UP000253551"/>
    </source>
</evidence>
<feature type="region of interest" description="Disordered" evidence="3">
    <location>
        <begin position="301"/>
        <end position="343"/>
    </location>
</feature>
<keyword evidence="4" id="KW-0472">Membrane</keyword>
<dbReference type="InterPro" id="IPR036427">
    <property type="entry name" value="Bromodomain-like_sf"/>
</dbReference>
<accession>A0A367KBS4</accession>
<dbReference type="GO" id="GO:0000785">
    <property type="term" value="C:chromatin"/>
    <property type="evidence" value="ECO:0007669"/>
    <property type="project" value="TreeGrafter"/>
</dbReference>
<dbReference type="STRING" id="4846.A0A367KBS4"/>
<dbReference type="AlphaFoldDB" id="A0A367KBS4"/>
<evidence type="ECO:0000256" key="1">
    <source>
        <dbReference type="ARBA" id="ARBA00023117"/>
    </source>
</evidence>
<keyword evidence="1 2" id="KW-0103">Bromodomain</keyword>
<evidence type="ECO:0000256" key="2">
    <source>
        <dbReference type="PROSITE-ProRule" id="PRU00035"/>
    </source>
</evidence>
<proteinExistence type="predicted"/>
<sequence length="858" mass="98107">MSGVAQKRPFATLEVDENQPKVPMSIQDKRLCTDILNKLKRNPFAVAFLQPVDPVYFNIPDYFDIVKRPMDLSTIQKKMDRYQSKEEFIADVQLMLDNCFLYNNNSDPICNQARELEKAFKKQLAKQKEKKASLSMPEEDHKHCVSVIKEFKKPKHDLFTWAFERPVDASAWGATDYYDVIKNPMDMLTIETKFNQSKYTSEDQFYSDYKLMFQNCYKYNPPHNEVHQLGRQFEDTFEKYWDKIHGRPTTEKAPIKQNVMITPPFTQDETTEDHDIDIQTNSSTPTEGRNVLRIKLNIKKPEKEVKASPPKPTVRIPGLSLSKDPPKLATNQQPPSPLVEKKEQRPIVGLKNQENWIAQAKRRALEQQPVVNKQKAKEPTPPAQKPPPEPVFDIGDLFNKINDEKMLRQQQLREEKERQEREEKARRERERKRYEEQMIKRREFRGYVPIGNIGGHITSDEFHSLDLTQNLAMNTDQWNCLYQDGYAKESAMGSSIALASNTSLILDGGYSSNVIINVTKIYDEQDSKWTTIPETDRSIQGPIYSGTATRVPNQGQIYYWGGLYNNETGNPVTNTTILNIQSMSWTVNADILPPNILSRNGHTATLDADGINIVYIGGRILQSDKITLASIKDILFYNTLDGSWVLKQSNTSLGISDRYLHTANPLPMSNKILIYGGANISEKAVPDYLYSFDTQTLEFAQLYNQGTYFSGGPRYGHSAILYNNVLFILFGVNQKGITTNDLRFLSLNNQTAYTWLKSYNPNNTGLSKHVIIGLSVGIFVAVSLIVLISALIYKKRKIKRQEMDNLPPLYHEYTCTPIKTEQGTFREKPNQVSHESSIAQSPSTTEDTTITIIKLPTT</sequence>
<evidence type="ECO:0000256" key="4">
    <source>
        <dbReference type="SAM" id="Phobius"/>
    </source>
</evidence>
<dbReference type="EMBL" id="PJQM01001933">
    <property type="protein sequence ID" value="RCH99590.1"/>
    <property type="molecule type" value="Genomic_DNA"/>
</dbReference>
<dbReference type="SUPFAM" id="SSF117281">
    <property type="entry name" value="Kelch motif"/>
    <property type="match status" value="1"/>
</dbReference>
<dbReference type="GO" id="GO:0006338">
    <property type="term" value="P:chromatin remodeling"/>
    <property type="evidence" value="ECO:0007669"/>
    <property type="project" value="TreeGrafter"/>
</dbReference>
<dbReference type="PROSITE" id="PS50014">
    <property type="entry name" value="BROMODOMAIN_2"/>
    <property type="match status" value="2"/>
</dbReference>
<feature type="region of interest" description="Disordered" evidence="3">
    <location>
        <begin position="266"/>
        <end position="289"/>
    </location>
</feature>
<dbReference type="Pfam" id="PF00439">
    <property type="entry name" value="Bromodomain"/>
    <property type="match status" value="2"/>
</dbReference>
<feature type="domain" description="Bromo" evidence="5">
    <location>
        <begin position="155"/>
        <end position="227"/>
    </location>
</feature>
<dbReference type="SUPFAM" id="SSF47370">
    <property type="entry name" value="Bromodomain"/>
    <property type="match status" value="2"/>
</dbReference>
<feature type="region of interest" description="Disordered" evidence="3">
    <location>
        <begin position="364"/>
        <end position="395"/>
    </location>
</feature>
<dbReference type="PRINTS" id="PR00503">
    <property type="entry name" value="BROMODOMAIN"/>
</dbReference>
<keyword evidence="4" id="KW-1133">Transmembrane helix</keyword>
<dbReference type="Proteomes" id="UP000253551">
    <property type="component" value="Unassembled WGS sequence"/>
</dbReference>
<feature type="domain" description="Bromo" evidence="5">
    <location>
        <begin position="40"/>
        <end position="110"/>
    </location>
</feature>
<feature type="region of interest" description="Disordered" evidence="3">
    <location>
        <begin position="825"/>
        <end position="850"/>
    </location>
</feature>
<dbReference type="PANTHER" id="PTHR22880:SF225">
    <property type="entry name" value="BROMODOMAIN-CONTAINING PROTEIN BET-1-RELATED"/>
    <property type="match status" value="1"/>
</dbReference>
<dbReference type="PROSITE" id="PS00633">
    <property type="entry name" value="BROMODOMAIN_1"/>
    <property type="match status" value="2"/>
</dbReference>
<reference evidence="6 7" key="1">
    <citation type="journal article" date="2018" name="G3 (Bethesda)">
        <title>Phylogenetic and Phylogenomic Definition of Rhizopus Species.</title>
        <authorList>
            <person name="Gryganskyi A.P."/>
            <person name="Golan J."/>
            <person name="Dolatabadi S."/>
            <person name="Mondo S."/>
            <person name="Robb S."/>
            <person name="Idnurm A."/>
            <person name="Muszewska A."/>
            <person name="Steczkiewicz K."/>
            <person name="Masonjones S."/>
            <person name="Liao H.L."/>
            <person name="Gajdeczka M.T."/>
            <person name="Anike F."/>
            <person name="Vuek A."/>
            <person name="Anishchenko I.M."/>
            <person name="Voigt K."/>
            <person name="de Hoog G.S."/>
            <person name="Smith M.E."/>
            <person name="Heitman J."/>
            <person name="Vilgalys R."/>
            <person name="Stajich J.E."/>
        </authorList>
    </citation>
    <scope>NUCLEOTIDE SEQUENCE [LARGE SCALE GENOMIC DNA]</scope>
    <source>
        <strain evidence="6 7">LSU 92-RS-03</strain>
    </source>
</reference>
<dbReference type="SMART" id="SM00297">
    <property type="entry name" value="BROMO"/>
    <property type="match status" value="2"/>
</dbReference>
<dbReference type="Gene3D" id="2.120.10.80">
    <property type="entry name" value="Kelch-type beta propeller"/>
    <property type="match status" value="1"/>
</dbReference>
<dbReference type="Gene3D" id="1.20.920.10">
    <property type="entry name" value="Bromodomain-like"/>
    <property type="match status" value="2"/>
</dbReference>
<name>A0A367KBS4_RHIST</name>
<feature type="compositionally biased region" description="Polar residues" evidence="3">
    <location>
        <begin position="830"/>
        <end position="850"/>
    </location>
</feature>
<keyword evidence="4" id="KW-0812">Transmembrane</keyword>
<feature type="region of interest" description="Disordered" evidence="3">
    <location>
        <begin position="410"/>
        <end position="432"/>
    </location>
</feature>
<evidence type="ECO:0000259" key="5">
    <source>
        <dbReference type="PROSITE" id="PS50014"/>
    </source>
</evidence>
<dbReference type="InterPro" id="IPR015915">
    <property type="entry name" value="Kelch-typ_b-propeller"/>
</dbReference>
<protein>
    <recommendedName>
        <fullName evidence="5">Bromo domain-containing protein</fullName>
    </recommendedName>
</protein>
<dbReference type="PANTHER" id="PTHR22880">
    <property type="entry name" value="FALZ-RELATED BROMODOMAIN-CONTAINING PROTEINS"/>
    <property type="match status" value="1"/>
</dbReference>
<evidence type="ECO:0000313" key="6">
    <source>
        <dbReference type="EMBL" id="RCH99590.1"/>
    </source>
</evidence>
<dbReference type="Pfam" id="PF24681">
    <property type="entry name" value="Kelch_KLHDC2_KLHL20_DRC7"/>
    <property type="match status" value="1"/>
</dbReference>
<feature type="transmembrane region" description="Helical" evidence="4">
    <location>
        <begin position="770"/>
        <end position="793"/>
    </location>
</feature>
<evidence type="ECO:0000256" key="3">
    <source>
        <dbReference type="SAM" id="MobiDB-lite"/>
    </source>
</evidence>